<dbReference type="Pfam" id="PF00107">
    <property type="entry name" value="ADH_zinc_N"/>
    <property type="match status" value="1"/>
</dbReference>
<gene>
    <name evidence="2" type="ORF">CkaCkLH20_13153</name>
</gene>
<dbReference type="PANTHER" id="PTHR43677">
    <property type="entry name" value="SHORT-CHAIN DEHYDROGENASE/REDUCTASE"/>
    <property type="match status" value="1"/>
</dbReference>
<dbReference type="InterPro" id="IPR013154">
    <property type="entry name" value="ADH-like_N"/>
</dbReference>
<protein>
    <submittedName>
        <fullName evidence="2">Zeta-crystallin</fullName>
    </submittedName>
</protein>
<proteinExistence type="predicted"/>
<dbReference type="EMBL" id="JAATWM020000074">
    <property type="protein sequence ID" value="KAF9869384.1"/>
    <property type="molecule type" value="Genomic_DNA"/>
</dbReference>
<evidence type="ECO:0000313" key="3">
    <source>
        <dbReference type="Proteomes" id="UP000781932"/>
    </source>
</evidence>
<evidence type="ECO:0000313" key="2">
    <source>
        <dbReference type="EMBL" id="KAF9869384.1"/>
    </source>
</evidence>
<dbReference type="GeneID" id="62168938"/>
<reference evidence="2" key="2">
    <citation type="submission" date="2020-11" db="EMBL/GenBank/DDBJ databases">
        <title>Whole genome sequencing of Colletotrichum sp.</title>
        <authorList>
            <person name="Li H."/>
        </authorList>
    </citation>
    <scope>NUCLEOTIDE SEQUENCE</scope>
    <source>
        <strain evidence="2">CkLH20</strain>
    </source>
</reference>
<keyword evidence="3" id="KW-1185">Reference proteome</keyword>
<sequence>MKAVVINDFVTDFDEVKVSEVDAPIPHSNEILVHVKAAGVNYVDTLYAKGKHQNNRSLVLPPFTLGLEFAGVVISAPPSSDFRPGDRVFGGYTGSYSEIISLPASTPLHRIPTTWDFVEAAGIAATLPVSYAALLQADIQTGKTVLVHAAAGGLGIMAVQIAAALGCRVIGTAGSSEKCAVATRFGAATCLDYSEESSWWERVLELTGGKGVDVVFDPVGLVDLSLKCIAHRGKVLVVGFAGIRDGMERIAMNRVLLKQVSLIGYRYGESSRRYPEEQMAIWDGLQPLIETGKIMPVVYESHYRGLESVPRALKDMVDRKIWGKAVITLDGTLTNPSKARL</sequence>
<dbReference type="SUPFAM" id="SSF50129">
    <property type="entry name" value="GroES-like"/>
    <property type="match status" value="1"/>
</dbReference>
<dbReference type="CDD" id="cd08241">
    <property type="entry name" value="QOR1"/>
    <property type="match status" value="1"/>
</dbReference>
<dbReference type="Proteomes" id="UP000781932">
    <property type="component" value="Unassembled WGS sequence"/>
</dbReference>
<dbReference type="GO" id="GO:0016491">
    <property type="term" value="F:oxidoreductase activity"/>
    <property type="evidence" value="ECO:0007669"/>
    <property type="project" value="InterPro"/>
</dbReference>
<dbReference type="Pfam" id="PF08240">
    <property type="entry name" value="ADH_N"/>
    <property type="match status" value="1"/>
</dbReference>
<name>A0A9P6LCP8_9PEZI</name>
<reference evidence="2" key="1">
    <citation type="submission" date="2020-03" db="EMBL/GenBank/DDBJ databases">
        <authorList>
            <person name="He L."/>
        </authorList>
    </citation>
    <scope>NUCLEOTIDE SEQUENCE</scope>
    <source>
        <strain evidence="2">CkLH20</strain>
    </source>
</reference>
<dbReference type="SUPFAM" id="SSF51735">
    <property type="entry name" value="NAD(P)-binding Rossmann-fold domains"/>
    <property type="match status" value="1"/>
</dbReference>
<accession>A0A9P6LCP8</accession>
<dbReference type="InterPro" id="IPR051397">
    <property type="entry name" value="Zn-ADH-like_protein"/>
</dbReference>
<dbReference type="InterPro" id="IPR011032">
    <property type="entry name" value="GroES-like_sf"/>
</dbReference>
<dbReference type="Gene3D" id="3.90.180.10">
    <property type="entry name" value="Medium-chain alcohol dehydrogenases, catalytic domain"/>
    <property type="match status" value="1"/>
</dbReference>
<dbReference type="PANTHER" id="PTHR43677:SF4">
    <property type="entry name" value="QUINONE OXIDOREDUCTASE-LIKE PROTEIN 2"/>
    <property type="match status" value="1"/>
</dbReference>
<dbReference type="SMART" id="SM00829">
    <property type="entry name" value="PKS_ER"/>
    <property type="match status" value="1"/>
</dbReference>
<evidence type="ECO:0000259" key="1">
    <source>
        <dbReference type="SMART" id="SM00829"/>
    </source>
</evidence>
<dbReference type="AlphaFoldDB" id="A0A9P6LCP8"/>
<dbReference type="OrthoDB" id="10257049at2759"/>
<comment type="caution">
    <text evidence="2">The sequence shown here is derived from an EMBL/GenBank/DDBJ whole genome shotgun (WGS) entry which is preliminary data.</text>
</comment>
<dbReference type="RefSeq" id="XP_038738845.1">
    <property type="nucleotide sequence ID" value="XM_038895864.1"/>
</dbReference>
<dbReference type="InterPro" id="IPR013149">
    <property type="entry name" value="ADH-like_C"/>
</dbReference>
<dbReference type="InterPro" id="IPR036291">
    <property type="entry name" value="NAD(P)-bd_dom_sf"/>
</dbReference>
<dbReference type="GO" id="GO:0005739">
    <property type="term" value="C:mitochondrion"/>
    <property type="evidence" value="ECO:0007669"/>
    <property type="project" value="TreeGrafter"/>
</dbReference>
<feature type="domain" description="Enoyl reductase (ER)" evidence="1">
    <location>
        <begin position="11"/>
        <end position="327"/>
    </location>
</feature>
<organism evidence="2 3">
    <name type="scientific">Colletotrichum karsti</name>
    <dbReference type="NCBI Taxonomy" id="1095194"/>
    <lineage>
        <taxon>Eukaryota</taxon>
        <taxon>Fungi</taxon>
        <taxon>Dikarya</taxon>
        <taxon>Ascomycota</taxon>
        <taxon>Pezizomycotina</taxon>
        <taxon>Sordariomycetes</taxon>
        <taxon>Hypocreomycetidae</taxon>
        <taxon>Glomerellales</taxon>
        <taxon>Glomerellaceae</taxon>
        <taxon>Colletotrichum</taxon>
        <taxon>Colletotrichum boninense species complex</taxon>
    </lineage>
</organism>
<dbReference type="InterPro" id="IPR020843">
    <property type="entry name" value="ER"/>
</dbReference>
<dbReference type="Gene3D" id="3.40.50.720">
    <property type="entry name" value="NAD(P)-binding Rossmann-like Domain"/>
    <property type="match status" value="1"/>
</dbReference>